<proteinExistence type="predicted"/>
<dbReference type="Gene3D" id="3.90.79.10">
    <property type="entry name" value="Nucleoside Triphosphate Pyrophosphohydrolase"/>
    <property type="match status" value="1"/>
</dbReference>
<dbReference type="RefSeq" id="XP_027609569.1">
    <property type="nucleotide sequence ID" value="XM_027753768.1"/>
</dbReference>
<comment type="caution">
    <text evidence="2">The sequence shown here is derived from an EMBL/GenBank/DDBJ whole genome shotgun (WGS) entry which is preliminary data.</text>
</comment>
<dbReference type="AlphaFoldDB" id="A0A401G902"/>
<gene>
    <name evidence="2" type="ORF">SCP_0115450</name>
</gene>
<feature type="compositionally biased region" description="Basic and acidic residues" evidence="1">
    <location>
        <begin position="46"/>
        <end position="59"/>
    </location>
</feature>
<evidence type="ECO:0000313" key="2">
    <source>
        <dbReference type="EMBL" id="GBE78656.1"/>
    </source>
</evidence>
<evidence type="ECO:0000256" key="1">
    <source>
        <dbReference type="SAM" id="MobiDB-lite"/>
    </source>
</evidence>
<protein>
    <recommendedName>
        <fullName evidence="4">Nudix hydrolase domain-containing protein</fullName>
    </recommendedName>
</protein>
<name>A0A401G902_9APHY</name>
<sequence length="186" mass="20830">MTFHHRFSPARLDLKSLFFATIRDLGRSHTSLDLAQHPPQSRARAHNSEGRIAPRKDQGEDTAAAAVRKGFEETGYRCRLTPIHMPTRAPMPDAVGEDVEVHYPDVAPVVENCTEPFAAVTNRRGTLSSSRIGTLAWSMLKMSLVRPQEVLVLLALIWKLKGKTRIFDVEDALRHLTFDSKFATNA</sequence>
<dbReference type="GeneID" id="38775573"/>
<organism evidence="2 3">
    <name type="scientific">Sparassis crispa</name>
    <dbReference type="NCBI Taxonomy" id="139825"/>
    <lineage>
        <taxon>Eukaryota</taxon>
        <taxon>Fungi</taxon>
        <taxon>Dikarya</taxon>
        <taxon>Basidiomycota</taxon>
        <taxon>Agaricomycotina</taxon>
        <taxon>Agaricomycetes</taxon>
        <taxon>Polyporales</taxon>
        <taxon>Sparassidaceae</taxon>
        <taxon>Sparassis</taxon>
    </lineage>
</organism>
<keyword evidence="3" id="KW-1185">Reference proteome</keyword>
<dbReference type="SUPFAM" id="SSF55811">
    <property type="entry name" value="Nudix"/>
    <property type="match status" value="1"/>
</dbReference>
<dbReference type="InterPro" id="IPR015797">
    <property type="entry name" value="NUDIX_hydrolase-like_dom_sf"/>
</dbReference>
<dbReference type="EMBL" id="BFAD01000001">
    <property type="protein sequence ID" value="GBE78656.1"/>
    <property type="molecule type" value="Genomic_DNA"/>
</dbReference>
<dbReference type="InParanoid" id="A0A401G902"/>
<reference evidence="2 3" key="1">
    <citation type="journal article" date="2018" name="Sci. Rep.">
        <title>Genome sequence of the cauliflower mushroom Sparassis crispa (Hanabiratake) and its association with beneficial usage.</title>
        <authorList>
            <person name="Kiyama R."/>
            <person name="Furutani Y."/>
            <person name="Kawaguchi K."/>
            <person name="Nakanishi T."/>
        </authorList>
    </citation>
    <scope>NUCLEOTIDE SEQUENCE [LARGE SCALE GENOMIC DNA]</scope>
</reference>
<evidence type="ECO:0008006" key="4">
    <source>
        <dbReference type="Google" id="ProtNLM"/>
    </source>
</evidence>
<evidence type="ECO:0000313" key="3">
    <source>
        <dbReference type="Proteomes" id="UP000287166"/>
    </source>
</evidence>
<dbReference type="Proteomes" id="UP000287166">
    <property type="component" value="Unassembled WGS sequence"/>
</dbReference>
<accession>A0A401G902</accession>
<dbReference type="OrthoDB" id="10259236at2759"/>
<feature type="region of interest" description="Disordered" evidence="1">
    <location>
        <begin position="31"/>
        <end position="61"/>
    </location>
</feature>